<dbReference type="RefSeq" id="XP_060291570.1">
    <property type="nucleotide sequence ID" value="XM_060435128.1"/>
</dbReference>
<gene>
    <name evidence="1" type="ORF">B0T26DRAFT_456526</name>
</gene>
<accession>A0AA40DMA7</accession>
<name>A0AA40DMA7_9PEZI</name>
<protein>
    <submittedName>
        <fullName evidence="1">Uncharacterized protein</fullName>
    </submittedName>
</protein>
<sequence length="211" mass="23161">MPPLSVVLVKIPRFINPSEAPEILTCIPSFVWARYIGKHYSPGTCIVRAALDWPQAQLLLYLYRYRARLDWFFGTSFPALYTCVSFCGTQTVHISGCLSLTAPLVWWMQSSTFACANLWCTHSLSLAGMDGLDGLVNSLSARLHLGSALMRPSPEIPAPLVDRGQDLLRITDWRNSPGLSAVAVGHVVIPQPLQSSAEQQIDGLLPCIAHS</sequence>
<proteinExistence type="predicted"/>
<keyword evidence="2" id="KW-1185">Reference proteome</keyword>
<dbReference type="AlphaFoldDB" id="A0AA40DMA7"/>
<dbReference type="GeneID" id="85318398"/>
<evidence type="ECO:0000313" key="2">
    <source>
        <dbReference type="Proteomes" id="UP001172101"/>
    </source>
</evidence>
<evidence type="ECO:0000313" key="1">
    <source>
        <dbReference type="EMBL" id="KAK0706476.1"/>
    </source>
</evidence>
<comment type="caution">
    <text evidence="1">The sequence shown here is derived from an EMBL/GenBank/DDBJ whole genome shotgun (WGS) entry which is preliminary data.</text>
</comment>
<dbReference type="EMBL" id="JAUIRO010000007">
    <property type="protein sequence ID" value="KAK0706476.1"/>
    <property type="molecule type" value="Genomic_DNA"/>
</dbReference>
<reference evidence="1" key="1">
    <citation type="submission" date="2023-06" db="EMBL/GenBank/DDBJ databases">
        <title>Genome-scale phylogeny and comparative genomics of the fungal order Sordariales.</title>
        <authorList>
            <consortium name="Lawrence Berkeley National Laboratory"/>
            <person name="Hensen N."/>
            <person name="Bonometti L."/>
            <person name="Westerberg I."/>
            <person name="Brannstrom I.O."/>
            <person name="Guillou S."/>
            <person name="Cros-Aarteil S."/>
            <person name="Calhoun S."/>
            <person name="Haridas S."/>
            <person name="Kuo A."/>
            <person name="Mondo S."/>
            <person name="Pangilinan J."/>
            <person name="Riley R."/>
            <person name="LaButti K."/>
            <person name="Andreopoulos B."/>
            <person name="Lipzen A."/>
            <person name="Chen C."/>
            <person name="Yanf M."/>
            <person name="Daum C."/>
            <person name="Ng V."/>
            <person name="Clum A."/>
            <person name="Steindorff A."/>
            <person name="Ohm R."/>
            <person name="Martin F."/>
            <person name="Silar P."/>
            <person name="Natvig D."/>
            <person name="Lalanne C."/>
            <person name="Gautier V."/>
            <person name="Ament-velasquez S.L."/>
            <person name="Kruys A."/>
            <person name="Hutchinson M.I."/>
            <person name="Powell A.J."/>
            <person name="Barry K."/>
            <person name="Miller A.N."/>
            <person name="Grigoriev I.V."/>
            <person name="Debuchy R."/>
            <person name="Gladieux P."/>
            <person name="Thoren M.H."/>
            <person name="Johannesson H."/>
        </authorList>
    </citation>
    <scope>NUCLEOTIDE SEQUENCE</scope>
    <source>
        <strain evidence="1">SMH2392-1A</strain>
    </source>
</reference>
<organism evidence="1 2">
    <name type="scientific">Lasiosphaeria miniovina</name>
    <dbReference type="NCBI Taxonomy" id="1954250"/>
    <lineage>
        <taxon>Eukaryota</taxon>
        <taxon>Fungi</taxon>
        <taxon>Dikarya</taxon>
        <taxon>Ascomycota</taxon>
        <taxon>Pezizomycotina</taxon>
        <taxon>Sordariomycetes</taxon>
        <taxon>Sordariomycetidae</taxon>
        <taxon>Sordariales</taxon>
        <taxon>Lasiosphaeriaceae</taxon>
        <taxon>Lasiosphaeria</taxon>
    </lineage>
</organism>
<dbReference type="Proteomes" id="UP001172101">
    <property type="component" value="Unassembled WGS sequence"/>
</dbReference>